<proteinExistence type="inferred from homology"/>
<dbReference type="PANTHER" id="PTHR43200">
    <property type="entry name" value="PHOSPHATASE"/>
    <property type="match status" value="1"/>
</dbReference>
<evidence type="ECO:0000256" key="2">
    <source>
        <dbReference type="ARBA" id="ARBA00009759"/>
    </source>
</evidence>
<dbReference type="Gene3D" id="3.40.190.80">
    <property type="match status" value="1"/>
</dbReference>
<feature type="binding site" evidence="7">
    <location>
        <position position="148"/>
    </location>
    <ligand>
        <name>Mg(2+)</name>
        <dbReference type="ChEBI" id="CHEBI:18420"/>
        <label>1</label>
        <note>catalytic</note>
    </ligand>
</feature>
<keyword evidence="9" id="KW-1185">Reference proteome</keyword>
<dbReference type="GO" id="GO:0046872">
    <property type="term" value="F:metal ion binding"/>
    <property type="evidence" value="ECO:0007669"/>
    <property type="project" value="UniProtKB-KW"/>
</dbReference>
<reference evidence="8" key="1">
    <citation type="submission" date="2021-10" db="EMBL/GenBank/DDBJ databases">
        <title>De novo Genome Assembly of Clathrus columnatus (Basidiomycota, Fungi) Using Illumina and Nanopore Sequence Data.</title>
        <authorList>
            <person name="Ogiso-Tanaka E."/>
            <person name="Itagaki H."/>
            <person name="Hosoya T."/>
            <person name="Hosaka K."/>
        </authorList>
    </citation>
    <scope>NUCLEOTIDE SEQUENCE</scope>
    <source>
        <strain evidence="8">MO-923</strain>
    </source>
</reference>
<dbReference type="GO" id="GO:0000103">
    <property type="term" value="P:sulfate assimilation"/>
    <property type="evidence" value="ECO:0007669"/>
    <property type="project" value="TreeGrafter"/>
</dbReference>
<dbReference type="InterPro" id="IPR000760">
    <property type="entry name" value="Inositol_monophosphatase-like"/>
</dbReference>
<evidence type="ECO:0000256" key="6">
    <source>
        <dbReference type="ARBA" id="ARBA00022842"/>
    </source>
</evidence>
<dbReference type="InterPro" id="IPR051090">
    <property type="entry name" value="Inositol_monoP_superfamily"/>
</dbReference>
<evidence type="ECO:0000256" key="4">
    <source>
        <dbReference type="ARBA" id="ARBA00022723"/>
    </source>
</evidence>
<keyword evidence="4 7" id="KW-0479">Metal-binding</keyword>
<evidence type="ECO:0000313" key="8">
    <source>
        <dbReference type="EMBL" id="GJJ09265.1"/>
    </source>
</evidence>
<evidence type="ECO:0000256" key="1">
    <source>
        <dbReference type="ARBA" id="ARBA00001946"/>
    </source>
</evidence>
<dbReference type="GO" id="GO:0008441">
    <property type="term" value="F:3'(2'),5'-bisphosphate nucleotidase activity"/>
    <property type="evidence" value="ECO:0007669"/>
    <property type="project" value="UniProtKB-EC"/>
</dbReference>
<dbReference type="GO" id="GO:0046854">
    <property type="term" value="P:phosphatidylinositol phosphate biosynthetic process"/>
    <property type="evidence" value="ECO:0007669"/>
    <property type="project" value="InterPro"/>
</dbReference>
<sequence>MSVAYALEKQVAISAVLRACSLTSSVFKKLVKDETVTKNDKSPVTVADYSAQAVIGSILAKAFPDDPIVGEEDTAALRSATAPPETELLRDRITTLANEALHEPLQPGDNEAWGIGPNAPIRTNGELLDAIDRGTHLGDSKGRMWTIDPIDGTKGFLRGEQYAVCLALIVDSKVEVGRFYNGDTFPLKLSSNVPRRLLESYESGHSSHGLSEKVSKILGITEPPLRIDSQVKYGALARGDGMAYFRMPTGVGYEEKIWDHASGDLIVSEAGGIVSDSRGEPLNFGLGRTLGKNYGVIGSAKSDHAAILKAIQQVSSESERSKA</sequence>
<dbReference type="SUPFAM" id="SSF56655">
    <property type="entry name" value="Carbohydrate phosphatase"/>
    <property type="match status" value="1"/>
</dbReference>
<feature type="binding site" evidence="7">
    <location>
        <position position="150"/>
    </location>
    <ligand>
        <name>Mg(2+)</name>
        <dbReference type="ChEBI" id="CHEBI:18420"/>
        <label>1</label>
        <note>catalytic</note>
    </ligand>
</feature>
<dbReference type="InterPro" id="IPR020550">
    <property type="entry name" value="Inositol_monophosphatase_CS"/>
</dbReference>
<dbReference type="PRINTS" id="PR00377">
    <property type="entry name" value="IMPHPHTASES"/>
</dbReference>
<dbReference type="Pfam" id="PF00459">
    <property type="entry name" value="Inositol_P"/>
    <property type="match status" value="1"/>
</dbReference>
<feature type="binding site" evidence="7">
    <location>
        <position position="259"/>
    </location>
    <ligand>
        <name>Mg(2+)</name>
        <dbReference type="ChEBI" id="CHEBI:18420"/>
        <label>1</label>
        <note>catalytic</note>
    </ligand>
</feature>
<evidence type="ECO:0000313" key="9">
    <source>
        <dbReference type="Proteomes" id="UP001050691"/>
    </source>
</evidence>
<feature type="binding site" evidence="7">
    <location>
        <position position="151"/>
    </location>
    <ligand>
        <name>Mg(2+)</name>
        <dbReference type="ChEBI" id="CHEBI:18420"/>
        <label>1</label>
        <note>catalytic</note>
    </ligand>
</feature>
<accession>A0AAV5ABF8</accession>
<keyword evidence="6 7" id="KW-0460">Magnesium</keyword>
<protein>
    <recommendedName>
        <fullName evidence="3">3'(2'),5'-bisphosphate nucleotidase</fullName>
        <ecNumber evidence="3">3.1.3.7</ecNumber>
    </recommendedName>
</protein>
<dbReference type="EMBL" id="BPWL01000004">
    <property type="protein sequence ID" value="GJJ09265.1"/>
    <property type="molecule type" value="Genomic_DNA"/>
</dbReference>
<dbReference type="Proteomes" id="UP001050691">
    <property type="component" value="Unassembled WGS sequence"/>
</dbReference>
<gene>
    <name evidence="8" type="ORF">Clacol_003487</name>
</gene>
<dbReference type="InterPro" id="IPR020583">
    <property type="entry name" value="Inositol_monoP_metal-BS"/>
</dbReference>
<comment type="cofactor">
    <cofactor evidence="1 7">
        <name>Mg(2+)</name>
        <dbReference type="ChEBI" id="CHEBI:18420"/>
    </cofactor>
</comment>
<evidence type="ECO:0000256" key="3">
    <source>
        <dbReference type="ARBA" id="ARBA00012633"/>
    </source>
</evidence>
<dbReference type="CDD" id="cd01517">
    <property type="entry name" value="PAP_phosphatase"/>
    <property type="match status" value="1"/>
</dbReference>
<keyword evidence="5" id="KW-0378">Hydrolase</keyword>
<comment type="similarity">
    <text evidence="2">Belongs to the inositol monophosphatase superfamily.</text>
</comment>
<dbReference type="PROSITE" id="PS00630">
    <property type="entry name" value="IMP_2"/>
    <property type="match status" value="1"/>
</dbReference>
<evidence type="ECO:0000256" key="7">
    <source>
        <dbReference type="PIRSR" id="PIRSR600760-2"/>
    </source>
</evidence>
<dbReference type="PANTHER" id="PTHR43200:SF6">
    <property type="entry name" value="3'(2'),5'-BISPHOSPHATE NUCLEOTIDASE"/>
    <property type="match status" value="1"/>
</dbReference>
<dbReference type="Gene3D" id="3.30.540.10">
    <property type="entry name" value="Fructose-1,6-Bisphosphatase, subunit A, domain 1"/>
    <property type="match status" value="1"/>
</dbReference>
<dbReference type="PROSITE" id="PS00629">
    <property type="entry name" value="IMP_1"/>
    <property type="match status" value="1"/>
</dbReference>
<comment type="caution">
    <text evidence="8">The sequence shown here is derived from an EMBL/GenBank/DDBJ whole genome shotgun (WGS) entry which is preliminary data.</text>
</comment>
<name>A0AAV5ABF8_9AGAM</name>
<organism evidence="8 9">
    <name type="scientific">Clathrus columnatus</name>
    <dbReference type="NCBI Taxonomy" id="1419009"/>
    <lineage>
        <taxon>Eukaryota</taxon>
        <taxon>Fungi</taxon>
        <taxon>Dikarya</taxon>
        <taxon>Basidiomycota</taxon>
        <taxon>Agaricomycotina</taxon>
        <taxon>Agaricomycetes</taxon>
        <taxon>Phallomycetidae</taxon>
        <taxon>Phallales</taxon>
        <taxon>Clathraceae</taxon>
        <taxon>Clathrus</taxon>
    </lineage>
</organism>
<dbReference type="AlphaFoldDB" id="A0AAV5ABF8"/>
<evidence type="ECO:0000256" key="5">
    <source>
        <dbReference type="ARBA" id="ARBA00022801"/>
    </source>
</evidence>
<dbReference type="EC" id="3.1.3.7" evidence="3"/>
<feature type="binding site" evidence="7">
    <location>
        <position position="71"/>
    </location>
    <ligand>
        <name>Mg(2+)</name>
        <dbReference type="ChEBI" id="CHEBI:18420"/>
        <label>1</label>
        <note>catalytic</note>
    </ligand>
</feature>